<dbReference type="Proteomes" id="UP000218934">
    <property type="component" value="Unassembled WGS sequence"/>
</dbReference>
<keyword evidence="3" id="KW-1185">Reference proteome</keyword>
<accession>A0A2A4FR03</accession>
<evidence type="ECO:0000313" key="3">
    <source>
        <dbReference type="Proteomes" id="UP000218934"/>
    </source>
</evidence>
<gene>
    <name evidence="2" type="ORF">COO09_23285</name>
</gene>
<evidence type="ECO:0000313" key="2">
    <source>
        <dbReference type="EMBL" id="PCE39878.1"/>
    </source>
</evidence>
<dbReference type="KEGG" id="rdi:CMV14_14505"/>
<dbReference type="Gene3D" id="2.60.120.10">
    <property type="entry name" value="Jelly Rolls"/>
    <property type="match status" value="1"/>
</dbReference>
<name>A0A2A4FR03_9SPHN</name>
<sequence>MDITRLADAKAYIAPKHYDMRSLRLQGLEASSADFGWTGLSYFLPGGGAEMDAGALGKIYVVIEGEVTIELGSGETHILGKLDSCFIPAGEARAVRNDANSVAAMLVVMPYPEKTA</sequence>
<dbReference type="RefSeq" id="WP_066969612.1">
    <property type="nucleotide sequence ID" value="NZ_CP023449.1"/>
</dbReference>
<dbReference type="InterPro" id="IPR014710">
    <property type="entry name" value="RmlC-like_jellyroll"/>
</dbReference>
<dbReference type="Pfam" id="PF07883">
    <property type="entry name" value="Cupin_2"/>
    <property type="match status" value="1"/>
</dbReference>
<proteinExistence type="predicted"/>
<dbReference type="InterPro" id="IPR013096">
    <property type="entry name" value="Cupin_2"/>
</dbReference>
<organism evidence="2 3">
    <name type="scientific">Rhizorhabdus dicambivorans</name>
    <dbReference type="NCBI Taxonomy" id="1850238"/>
    <lineage>
        <taxon>Bacteria</taxon>
        <taxon>Pseudomonadati</taxon>
        <taxon>Pseudomonadota</taxon>
        <taxon>Alphaproteobacteria</taxon>
        <taxon>Sphingomonadales</taxon>
        <taxon>Sphingomonadaceae</taxon>
        <taxon>Rhizorhabdus</taxon>
    </lineage>
</organism>
<comment type="caution">
    <text evidence="2">The sequence shown here is derived from an EMBL/GenBank/DDBJ whole genome shotgun (WGS) entry which is preliminary data.</text>
</comment>
<dbReference type="EMBL" id="NWUF01000042">
    <property type="protein sequence ID" value="PCE39878.1"/>
    <property type="molecule type" value="Genomic_DNA"/>
</dbReference>
<dbReference type="OrthoDB" id="2886949at2"/>
<dbReference type="CDD" id="cd20299">
    <property type="entry name" value="cupin_YP766765-like"/>
    <property type="match status" value="1"/>
</dbReference>
<evidence type="ECO:0000259" key="1">
    <source>
        <dbReference type="Pfam" id="PF07883"/>
    </source>
</evidence>
<feature type="domain" description="Cupin type-2" evidence="1">
    <location>
        <begin position="45"/>
        <end position="108"/>
    </location>
</feature>
<dbReference type="InterPro" id="IPR011051">
    <property type="entry name" value="RmlC_Cupin_sf"/>
</dbReference>
<dbReference type="SUPFAM" id="SSF51182">
    <property type="entry name" value="RmlC-like cupins"/>
    <property type="match status" value="1"/>
</dbReference>
<protein>
    <submittedName>
        <fullName evidence="2">Cupin domain-containing protein</fullName>
    </submittedName>
</protein>
<reference evidence="2 3" key="1">
    <citation type="submission" date="2017-09" db="EMBL/GenBank/DDBJ databases">
        <title>The Catabolism of 3,6-Dichlorosalicylic acid is Initiated by the Cytochrome P450 Monooxygenase DsmABC in Rhizorhabdus dicambivorans Ndbn-20.</title>
        <authorList>
            <person name="Na L."/>
        </authorList>
    </citation>
    <scope>NUCLEOTIDE SEQUENCE [LARGE SCALE GENOMIC DNA]</scope>
    <source>
        <strain evidence="2 3">Ndbn-20m</strain>
    </source>
</reference>
<dbReference type="AlphaFoldDB" id="A0A2A4FR03"/>